<dbReference type="AlphaFoldDB" id="A0RWJ8"/>
<reference evidence="1 2" key="1">
    <citation type="journal article" date="2006" name="Proc. Natl. Acad. Sci. U.S.A.">
        <title>Genomic analysis of the uncultivated marine crenarchaeote Cenarchaeum symbiosum.</title>
        <authorList>
            <person name="Hallam S.J."/>
            <person name="Konstantinidis K.T."/>
            <person name="Putnam N."/>
            <person name="Schleper C."/>
            <person name="Watanabe Y."/>
            <person name="Sugahara J."/>
            <person name="Preston C."/>
            <person name="de la Torre J."/>
            <person name="Richardson P.M."/>
            <person name="DeLong E.F."/>
        </authorList>
    </citation>
    <scope>NUCLEOTIDE SEQUENCE [LARGE SCALE GENOMIC DNA]</scope>
    <source>
        <strain evidence="2">A</strain>
    </source>
</reference>
<accession>A0RWJ8</accession>
<dbReference type="Proteomes" id="UP000000758">
    <property type="component" value="Chromosome"/>
</dbReference>
<protein>
    <recommendedName>
        <fullName evidence="3">Transposase</fullName>
    </recommendedName>
</protein>
<sequence length="127" mass="14276">MDVDVRTLYITIIDMVDSRSRLMPLKYLPLDMMIVSDRHGVYFRFRARQRCWAHILRAADSVADEGPVESEMCGMLHDLYRDVDAAWKVKLGEAAAWKVKLGEAAARRRMAELDAGLSGIAASYAGV</sequence>
<dbReference type="KEGG" id="csy:CENSYa_1086"/>
<evidence type="ECO:0008006" key="3">
    <source>
        <dbReference type="Google" id="ProtNLM"/>
    </source>
</evidence>
<dbReference type="EnsemblBacteria" id="ABK77715">
    <property type="protein sequence ID" value="ABK77715"/>
    <property type="gene ID" value="CENSYa_1086"/>
</dbReference>
<keyword evidence="2" id="KW-1185">Reference proteome</keyword>
<name>A0RWJ8_CENSY</name>
<dbReference type="HOGENOM" id="CLU_1965448_0_0_2"/>
<gene>
    <name evidence="1" type="ordered locus">CENSYa_1086</name>
</gene>
<evidence type="ECO:0000313" key="1">
    <source>
        <dbReference type="EMBL" id="ABK77715.1"/>
    </source>
</evidence>
<proteinExistence type="predicted"/>
<dbReference type="STRING" id="414004.CENSYa_1086"/>
<organism evidence="1 2">
    <name type="scientific">Cenarchaeum symbiosum (strain A)</name>
    <dbReference type="NCBI Taxonomy" id="414004"/>
    <lineage>
        <taxon>Archaea</taxon>
        <taxon>Nitrososphaerota</taxon>
        <taxon>Candidatus Cenarchaeales</taxon>
        <taxon>Candidatus Cenarchaeaceae</taxon>
        <taxon>Candidatus Cenarchaeum</taxon>
    </lineage>
</organism>
<dbReference type="EMBL" id="DP000238">
    <property type="protein sequence ID" value="ABK77715.1"/>
    <property type="molecule type" value="Genomic_DNA"/>
</dbReference>
<evidence type="ECO:0000313" key="2">
    <source>
        <dbReference type="Proteomes" id="UP000000758"/>
    </source>
</evidence>